<reference evidence="4 5" key="1">
    <citation type="journal article" date="2012" name="PLoS Pathog.">
        <title>The genome of the obligate intracellular parasite Trachipleistophora hominis: new insights into microsporidian genome dynamics and reductive evolution.</title>
        <authorList>
            <person name="Heinz E."/>
            <person name="Williams T.A."/>
            <person name="Nakjang S."/>
            <person name="Noel C.J."/>
            <person name="Swan D.C."/>
            <person name="Goldberg A.V."/>
            <person name="Harris S.R."/>
            <person name="Weinmaier T."/>
            <person name="Markert S."/>
            <person name="Becher D."/>
            <person name="Bernhardt J."/>
            <person name="Dagan T."/>
            <person name="Hacker C."/>
            <person name="Lucocq J.M."/>
            <person name="Schweder T."/>
            <person name="Rattei T."/>
            <person name="Hall N."/>
            <person name="Hirt R.P."/>
            <person name="Embley T.M."/>
        </authorList>
    </citation>
    <scope>NUCLEOTIDE SEQUENCE [LARGE SCALE GENOMIC DNA]</scope>
</reference>
<keyword evidence="2" id="KW-1133">Transmembrane helix</keyword>
<dbReference type="Gene3D" id="1.20.5.110">
    <property type="match status" value="1"/>
</dbReference>
<feature type="transmembrane region" description="Helical" evidence="2">
    <location>
        <begin position="69"/>
        <end position="89"/>
    </location>
</feature>
<dbReference type="GO" id="GO:0016192">
    <property type="term" value="P:vesicle-mediated transport"/>
    <property type="evidence" value="ECO:0007669"/>
    <property type="project" value="InterPro"/>
</dbReference>
<dbReference type="FunCoup" id="L7JYD3">
    <property type="interactions" value="53"/>
</dbReference>
<evidence type="ECO:0000313" key="5">
    <source>
        <dbReference type="Proteomes" id="UP000011185"/>
    </source>
</evidence>
<dbReference type="PANTHER" id="PTHR45701">
    <property type="entry name" value="SYNAPTOBREVIN FAMILY MEMBER"/>
    <property type="match status" value="1"/>
</dbReference>
<dbReference type="InParanoid" id="L7JYD3"/>
<evidence type="ECO:0000259" key="3">
    <source>
        <dbReference type="PROSITE" id="PS50892"/>
    </source>
</evidence>
<dbReference type="EMBL" id="JH993885">
    <property type="protein sequence ID" value="ELQ76061.1"/>
    <property type="molecule type" value="Genomic_DNA"/>
</dbReference>
<proteinExistence type="predicted"/>
<organism evidence="4 5">
    <name type="scientific">Trachipleistophora hominis</name>
    <name type="common">Microsporidian parasite</name>
    <dbReference type="NCBI Taxonomy" id="72359"/>
    <lineage>
        <taxon>Eukaryota</taxon>
        <taxon>Fungi</taxon>
        <taxon>Fungi incertae sedis</taxon>
        <taxon>Microsporidia</taxon>
        <taxon>Pleistophoridae</taxon>
        <taxon>Trachipleistophora</taxon>
    </lineage>
</organism>
<dbReference type="AlphaFoldDB" id="L7JYD3"/>
<name>L7JYD3_TRAHO</name>
<accession>L7JYD3</accession>
<keyword evidence="5" id="KW-1185">Reference proteome</keyword>
<keyword evidence="2" id="KW-0472">Membrane</keyword>
<evidence type="ECO:0000256" key="1">
    <source>
        <dbReference type="PROSITE-ProRule" id="PRU00290"/>
    </source>
</evidence>
<feature type="domain" description="V-SNARE coiled-coil homology" evidence="3">
    <location>
        <begin position="5"/>
        <end position="65"/>
    </location>
</feature>
<keyword evidence="1" id="KW-0175">Coiled coil</keyword>
<dbReference type="Proteomes" id="UP000011185">
    <property type="component" value="Unassembled WGS sequence"/>
</dbReference>
<evidence type="ECO:0000256" key="2">
    <source>
        <dbReference type="SAM" id="Phobius"/>
    </source>
</evidence>
<dbReference type="OMA" id="EVEQKMW"/>
<dbReference type="HOGENOM" id="CLU_184655_0_0_1"/>
<dbReference type="VEuPathDB" id="MicrosporidiaDB:THOM_0971"/>
<dbReference type="GO" id="GO:0016020">
    <property type="term" value="C:membrane"/>
    <property type="evidence" value="ECO:0007669"/>
    <property type="project" value="InterPro"/>
</dbReference>
<dbReference type="PRINTS" id="PR00219">
    <property type="entry name" value="SYNAPTOBREVN"/>
</dbReference>
<dbReference type="InterPro" id="IPR016444">
    <property type="entry name" value="Synaptobrevin/VAMP"/>
</dbReference>
<dbReference type="Pfam" id="PF00957">
    <property type="entry name" value="Synaptobrevin"/>
    <property type="match status" value="1"/>
</dbReference>
<dbReference type="InterPro" id="IPR042855">
    <property type="entry name" value="V_SNARE_CC"/>
</dbReference>
<dbReference type="OrthoDB" id="190375at2759"/>
<gene>
    <name evidence="4" type="ORF">THOM_0971</name>
</gene>
<dbReference type="PROSITE" id="PS50892">
    <property type="entry name" value="V_SNARE"/>
    <property type="match status" value="1"/>
</dbReference>
<dbReference type="InterPro" id="IPR001388">
    <property type="entry name" value="Synaptobrevin-like"/>
</dbReference>
<keyword evidence="2" id="KW-0812">Transmembrane</keyword>
<sequence>MGDEITLKINKELLELQDQLKTNIKNEVDRTSKLKKLSKKTEGLEKRGQVFKKKAVEVEQKMWWKSVKYWIVIGVIIFVILLVIYKLFLK</sequence>
<dbReference type="STRING" id="72359.L7JYD3"/>
<dbReference type="SUPFAM" id="SSF58038">
    <property type="entry name" value="SNARE fusion complex"/>
    <property type="match status" value="1"/>
</dbReference>
<protein>
    <submittedName>
        <fullName evidence="4">Putative Synaptobrevin protein</fullName>
    </submittedName>
</protein>
<evidence type="ECO:0000313" key="4">
    <source>
        <dbReference type="EMBL" id="ELQ76061.1"/>
    </source>
</evidence>